<name>A0AAV3YG26_9GAST</name>
<protein>
    <recommendedName>
        <fullName evidence="4">Transmembrane protein</fullName>
    </recommendedName>
</protein>
<feature type="transmembrane region" description="Helical" evidence="1">
    <location>
        <begin position="373"/>
        <end position="396"/>
    </location>
</feature>
<dbReference type="InterPro" id="IPR009003">
    <property type="entry name" value="Peptidase_S1_PA"/>
</dbReference>
<keyword evidence="1" id="KW-0472">Membrane</keyword>
<evidence type="ECO:0000313" key="2">
    <source>
        <dbReference type="EMBL" id="GFN81429.1"/>
    </source>
</evidence>
<dbReference type="AlphaFoldDB" id="A0AAV3YG26"/>
<organism evidence="2 3">
    <name type="scientific">Plakobranchus ocellatus</name>
    <dbReference type="NCBI Taxonomy" id="259542"/>
    <lineage>
        <taxon>Eukaryota</taxon>
        <taxon>Metazoa</taxon>
        <taxon>Spiralia</taxon>
        <taxon>Lophotrochozoa</taxon>
        <taxon>Mollusca</taxon>
        <taxon>Gastropoda</taxon>
        <taxon>Heterobranchia</taxon>
        <taxon>Euthyneura</taxon>
        <taxon>Panpulmonata</taxon>
        <taxon>Sacoglossa</taxon>
        <taxon>Placobranchoidea</taxon>
        <taxon>Plakobranchidae</taxon>
        <taxon>Plakobranchus</taxon>
    </lineage>
</organism>
<feature type="transmembrane region" description="Helical" evidence="1">
    <location>
        <begin position="447"/>
        <end position="465"/>
    </location>
</feature>
<reference evidence="2 3" key="1">
    <citation type="journal article" date="2021" name="Elife">
        <title>Chloroplast acquisition without the gene transfer in kleptoplastic sea slugs, Plakobranchus ocellatus.</title>
        <authorList>
            <person name="Maeda T."/>
            <person name="Takahashi S."/>
            <person name="Yoshida T."/>
            <person name="Shimamura S."/>
            <person name="Takaki Y."/>
            <person name="Nagai Y."/>
            <person name="Toyoda A."/>
            <person name="Suzuki Y."/>
            <person name="Arimoto A."/>
            <person name="Ishii H."/>
            <person name="Satoh N."/>
            <person name="Nishiyama T."/>
            <person name="Hasebe M."/>
            <person name="Maruyama T."/>
            <person name="Minagawa J."/>
            <person name="Obokata J."/>
            <person name="Shigenobu S."/>
        </authorList>
    </citation>
    <scope>NUCLEOTIDE SEQUENCE [LARGE SCALE GENOMIC DNA]</scope>
</reference>
<keyword evidence="1" id="KW-0812">Transmembrane</keyword>
<keyword evidence="3" id="KW-1185">Reference proteome</keyword>
<evidence type="ECO:0000256" key="1">
    <source>
        <dbReference type="SAM" id="Phobius"/>
    </source>
</evidence>
<proteinExistence type="predicted"/>
<accession>A0AAV3YG26</accession>
<sequence length="525" mass="60254">MNEREFIPETQEINLDIDFDLEDSSIVSHFPTDCQKPQNHAHYKFLRDLKITDLPPSWQHDWALRDLKLIGKRVVHITVLRKSVLRRNWRTEPSHEGSGFLTFDPKYGPLVHTSKHVVLNPYEAEHTIVRLFYEDDSAIKEMYRAIGWFKNNLIGNHHVGHHLATSSPMDRKDLVWESPKSGVYMYLADERYFKSVMCSDYTSFSVDWRVQAHFTKEDIEHSDHAFSWRMASLKRIVLGPQLNIDVGIVAHPHGMPKSVAFGKMKRLTGLHPALYDAPTCGGSSGSPVVRLHPDSLHYVSAGQFVHHGHYRRKLDLGMGTVRPPIAFPYIYKLDVETVWANALSVCYEPIFYWTLFACDLLHIESTLSSSLDVFAYTSTLSAFAFGVSSGLFRFLFTGYWLHIISSIILRMVVLGWSFVYAVSSSIATIISMSMFMVSWLLLFLAPYPLSSVPAVSLVWLVVLFLERHYNVRNRFSLWAMGSFPDHMQFILGKEEARLGQRERGNMDTIQPVDYHVNDAGHEKKN</sequence>
<evidence type="ECO:0000313" key="3">
    <source>
        <dbReference type="Proteomes" id="UP000735302"/>
    </source>
</evidence>
<evidence type="ECO:0008006" key="4">
    <source>
        <dbReference type="Google" id="ProtNLM"/>
    </source>
</evidence>
<dbReference type="Proteomes" id="UP000735302">
    <property type="component" value="Unassembled WGS sequence"/>
</dbReference>
<dbReference type="SUPFAM" id="SSF50494">
    <property type="entry name" value="Trypsin-like serine proteases"/>
    <property type="match status" value="1"/>
</dbReference>
<comment type="caution">
    <text evidence="2">The sequence shown here is derived from an EMBL/GenBank/DDBJ whole genome shotgun (WGS) entry which is preliminary data.</text>
</comment>
<gene>
    <name evidence="2" type="ORF">PoB_000793500</name>
</gene>
<dbReference type="EMBL" id="BLXT01000924">
    <property type="protein sequence ID" value="GFN81429.1"/>
    <property type="molecule type" value="Genomic_DNA"/>
</dbReference>
<keyword evidence="1" id="KW-1133">Transmembrane helix</keyword>
<feature type="transmembrane region" description="Helical" evidence="1">
    <location>
        <begin position="408"/>
        <end position="441"/>
    </location>
</feature>